<keyword evidence="2" id="KW-0443">Lipid metabolism</keyword>
<comment type="caution">
    <text evidence="4">The sequence shown here is derived from an EMBL/GenBank/DDBJ whole genome shotgun (WGS) entry which is preliminary data.</text>
</comment>
<evidence type="ECO:0000256" key="2">
    <source>
        <dbReference type="ARBA" id="ARBA00023098"/>
    </source>
</evidence>
<dbReference type="AlphaFoldDB" id="A0A1F2WHN6"/>
<reference evidence="4 5" key="1">
    <citation type="journal article" date="2016" name="Nat. Commun.">
        <title>Thousands of microbial genomes shed light on interconnected biogeochemical processes in an aquifer system.</title>
        <authorList>
            <person name="Anantharaman K."/>
            <person name="Brown C.T."/>
            <person name="Hug L.A."/>
            <person name="Sharon I."/>
            <person name="Castelle C.J."/>
            <person name="Probst A.J."/>
            <person name="Thomas B.C."/>
            <person name="Singh A."/>
            <person name="Wilkins M.J."/>
            <person name="Karaoz U."/>
            <person name="Brodie E.L."/>
            <person name="Williams K.H."/>
            <person name="Hubbard S.S."/>
            <person name="Banfield J.F."/>
        </authorList>
    </citation>
    <scope>NUCLEOTIDE SEQUENCE [LARGE SCALE GENOMIC DNA]</scope>
</reference>
<dbReference type="InterPro" id="IPR029058">
    <property type="entry name" value="AB_hydrolase_fold"/>
</dbReference>
<sequence length="377" mass="42829">MNTLSIHEDLDYDAGFETRLESFETEDGVELKLKRYARKGARPVILAHGFLGNGYEFDLPQRSHNLALYLAERGYDVWVVNFRGCGRQPYRSVVRNWNYSMDHLAAFDVPAIIDGVCRAAGKLPVWIGQSMGGMVLYMYLQGASIEGDSSSFRVNGDRDLSAQRNYSILGGVTIASTPAFYGRGRGWLKRRSKSPFFPAETKWWIRRFRSLNETSPRLHTRGPGFLADRYPRLAMTVAMRGPLANFLYNVKNVDPEVGYSLLKWSSDYVTARMAAQMASVFLGDLKDYNGEYNYSRNMDRITSPMLFLTGSNDFFGPENIREFGFEKVSSRIKKFEVFNHYGHTDLVMGKHVETEVFPAILAWLEQLEMSALQALAG</sequence>
<dbReference type="Pfam" id="PF12697">
    <property type="entry name" value="Abhydrolase_6"/>
    <property type="match status" value="1"/>
</dbReference>
<dbReference type="SUPFAM" id="SSF53474">
    <property type="entry name" value="alpha/beta-Hydrolases"/>
    <property type="match status" value="1"/>
</dbReference>
<dbReference type="GO" id="GO:0003824">
    <property type="term" value="F:catalytic activity"/>
    <property type="evidence" value="ECO:0007669"/>
    <property type="project" value="UniProtKB-ARBA"/>
</dbReference>
<evidence type="ECO:0000256" key="1">
    <source>
        <dbReference type="ARBA" id="ARBA00022963"/>
    </source>
</evidence>
<organism evidence="4 5">
    <name type="scientific">Candidatus Solincola sediminis</name>
    <dbReference type="NCBI Taxonomy" id="1797199"/>
    <lineage>
        <taxon>Bacteria</taxon>
        <taxon>Bacillati</taxon>
        <taxon>Actinomycetota</taxon>
        <taxon>Candidatus Geothermincolia</taxon>
        <taxon>Candidatus Geothermincolales</taxon>
        <taxon>Candidatus Geothermincolaceae</taxon>
        <taxon>Candidatus Solincola</taxon>
    </lineage>
</organism>
<dbReference type="InterPro" id="IPR000073">
    <property type="entry name" value="AB_hydrolase_1"/>
</dbReference>
<dbReference type="Proteomes" id="UP000177876">
    <property type="component" value="Unassembled WGS sequence"/>
</dbReference>
<dbReference type="GO" id="GO:0016042">
    <property type="term" value="P:lipid catabolic process"/>
    <property type="evidence" value="ECO:0007669"/>
    <property type="project" value="UniProtKB-KW"/>
</dbReference>
<dbReference type="EMBL" id="MELK01000047">
    <property type="protein sequence ID" value="OFW56341.1"/>
    <property type="molecule type" value="Genomic_DNA"/>
</dbReference>
<evidence type="ECO:0000313" key="4">
    <source>
        <dbReference type="EMBL" id="OFW56341.1"/>
    </source>
</evidence>
<keyword evidence="1" id="KW-0442">Lipid degradation</keyword>
<gene>
    <name evidence="4" type="ORF">A2Y75_03840</name>
</gene>
<name>A0A1F2WHN6_9ACTN</name>
<protein>
    <recommendedName>
        <fullName evidence="3">AB hydrolase-1 domain-containing protein</fullName>
    </recommendedName>
</protein>
<proteinExistence type="predicted"/>
<evidence type="ECO:0000259" key="3">
    <source>
        <dbReference type="Pfam" id="PF12697"/>
    </source>
</evidence>
<feature type="domain" description="AB hydrolase-1" evidence="3">
    <location>
        <begin position="44"/>
        <end position="279"/>
    </location>
</feature>
<dbReference type="STRING" id="1797197.A2Y75_03840"/>
<evidence type="ECO:0000313" key="5">
    <source>
        <dbReference type="Proteomes" id="UP000177876"/>
    </source>
</evidence>
<accession>A0A1F2WHN6</accession>
<dbReference type="Gene3D" id="3.40.50.1820">
    <property type="entry name" value="alpha/beta hydrolase"/>
    <property type="match status" value="1"/>
</dbReference>
<dbReference type="PANTHER" id="PTHR11005">
    <property type="entry name" value="LYSOSOMAL ACID LIPASE-RELATED"/>
    <property type="match status" value="1"/>
</dbReference>